<keyword evidence="4" id="KW-0812">Transmembrane</keyword>
<evidence type="ECO:0000256" key="4">
    <source>
        <dbReference type="SAM" id="Phobius"/>
    </source>
</evidence>
<gene>
    <name evidence="7" type="ORF">KXJ70_03865</name>
</gene>
<dbReference type="PROSITE" id="PS00149">
    <property type="entry name" value="SULFATASE_2"/>
    <property type="match status" value="1"/>
</dbReference>
<dbReference type="RefSeq" id="WP_219042129.1">
    <property type="nucleotide sequence ID" value="NZ_JAHWDQ010000001.1"/>
</dbReference>
<evidence type="ECO:0000313" key="8">
    <source>
        <dbReference type="Proteomes" id="UP001166291"/>
    </source>
</evidence>
<dbReference type="Proteomes" id="UP001166291">
    <property type="component" value="Unassembled WGS sequence"/>
</dbReference>
<dbReference type="PROSITE" id="PS00523">
    <property type="entry name" value="SULFATASE_1"/>
    <property type="match status" value="1"/>
</dbReference>
<feature type="transmembrane region" description="Helical" evidence="4">
    <location>
        <begin position="568"/>
        <end position="588"/>
    </location>
</feature>
<dbReference type="EMBL" id="JAHWDQ010000001">
    <property type="protein sequence ID" value="MBW2939894.1"/>
    <property type="molecule type" value="Genomic_DNA"/>
</dbReference>
<dbReference type="CDD" id="cd16025">
    <property type="entry name" value="PAS_like"/>
    <property type="match status" value="1"/>
</dbReference>
<keyword evidence="3" id="KW-0106">Calcium</keyword>
<evidence type="ECO:0000256" key="1">
    <source>
        <dbReference type="ARBA" id="ARBA00008779"/>
    </source>
</evidence>
<comment type="similarity">
    <text evidence="1">Belongs to the sulfatase family.</text>
</comment>
<dbReference type="InterPro" id="IPR050738">
    <property type="entry name" value="Sulfatase"/>
</dbReference>
<protein>
    <submittedName>
        <fullName evidence="7">Arylsulfatase</fullName>
    </submittedName>
</protein>
<feature type="signal peptide" evidence="5">
    <location>
        <begin position="1"/>
        <end position="25"/>
    </location>
</feature>
<keyword evidence="5" id="KW-0732">Signal</keyword>
<dbReference type="PANTHER" id="PTHR42693:SF33">
    <property type="entry name" value="ARYLSULFATASE"/>
    <property type="match status" value="1"/>
</dbReference>
<evidence type="ECO:0000256" key="3">
    <source>
        <dbReference type="ARBA" id="ARBA00022837"/>
    </source>
</evidence>
<dbReference type="PANTHER" id="PTHR42693">
    <property type="entry name" value="ARYLSULFATASE FAMILY MEMBER"/>
    <property type="match status" value="1"/>
</dbReference>
<keyword evidence="8" id="KW-1185">Reference proteome</keyword>
<reference evidence="7" key="1">
    <citation type="submission" date="2021-07" db="EMBL/GenBank/DDBJ databases">
        <title>Zhongshania sp. CAU 1632 isolated from seawater.</title>
        <authorList>
            <person name="Kim W."/>
        </authorList>
    </citation>
    <scope>NUCLEOTIDE SEQUENCE</scope>
    <source>
        <strain evidence="7">CAU 1632</strain>
    </source>
</reference>
<keyword evidence="4" id="KW-0472">Membrane</keyword>
<evidence type="ECO:0000313" key="7">
    <source>
        <dbReference type="EMBL" id="MBW2939894.1"/>
    </source>
</evidence>
<evidence type="ECO:0000256" key="5">
    <source>
        <dbReference type="SAM" id="SignalP"/>
    </source>
</evidence>
<name>A0ABS6VNM1_9GAMM</name>
<dbReference type="InterPro" id="IPR000917">
    <property type="entry name" value="Sulfatase_N"/>
</dbReference>
<accession>A0ABS6VNM1</accession>
<dbReference type="InterPro" id="IPR024607">
    <property type="entry name" value="Sulfatase_CS"/>
</dbReference>
<keyword evidence="2" id="KW-0479">Metal-binding</keyword>
<proteinExistence type="inferred from homology"/>
<feature type="chain" id="PRO_5046504274" evidence="5">
    <location>
        <begin position="26"/>
        <end position="595"/>
    </location>
</feature>
<keyword evidence="4" id="KW-1133">Transmembrane helix</keyword>
<evidence type="ECO:0000256" key="2">
    <source>
        <dbReference type="ARBA" id="ARBA00022723"/>
    </source>
</evidence>
<organism evidence="7 8">
    <name type="scientific">Zhongshania aquimaris</name>
    <dbReference type="NCBI Taxonomy" id="2857107"/>
    <lineage>
        <taxon>Bacteria</taxon>
        <taxon>Pseudomonadati</taxon>
        <taxon>Pseudomonadota</taxon>
        <taxon>Gammaproteobacteria</taxon>
        <taxon>Cellvibrionales</taxon>
        <taxon>Spongiibacteraceae</taxon>
        <taxon>Zhongshania</taxon>
    </lineage>
</organism>
<feature type="domain" description="Sulfatase N-terminal" evidence="6">
    <location>
        <begin position="35"/>
        <end position="442"/>
    </location>
</feature>
<sequence length="595" mass="66268">MTFAAKHAALILSAFLASGLSYSQAEHVDQQDRQPNIVLILADDLGFSDTAPYGSEVNTPNISALADMGVQFTNYHTAATCAPSRAMLLTGVDSHRNGVPNIPETIPPEQKRFPHYQGTLDPKIDTVANILNSVGYHTYIAGKWHLGNTPEKLPSQRGFDRSFALGATGSDNWEDRPYLPISDRAEWFADGKAAKLPEKFYSSEFLVDKTIEFIDSNAQDKKPFFAYIPFQAVHIPVQAPQEFIDKYDEVYRDGWQALREARQAKLKALGLIPNDSNMVRMSTMGDWDAQTEEQKRYQAKRMAVYAGMIDAMDFHIGRLITHLKSIGEFDNTVFIFTSDNGSEATGENNARDLYGRLVMKFLGYRNDYETLGLKGSMNVIGPSFASAAASPLAYYKFYAGEGGMRVPLIIAGKPLQRPEKKVSNSFSFVTDITPTIIDIAGAEFSSKSKELVSGRSLLPVVKGDIEHTYGPNDSIGYELGGNAALFRGDYKLVKVSGKIADDQWHLYNIVNDPGETVDLRATLPERYALMLNEYQQYAKDNNVLDMPTGYDHERQGIINGINTRLPNLRLYVSIIVGVLILFALTTIVRARRRYK</sequence>
<dbReference type="Pfam" id="PF00884">
    <property type="entry name" value="Sulfatase"/>
    <property type="match status" value="1"/>
</dbReference>
<evidence type="ECO:0000259" key="6">
    <source>
        <dbReference type="Pfam" id="PF00884"/>
    </source>
</evidence>
<comment type="caution">
    <text evidence="7">The sequence shown here is derived from an EMBL/GenBank/DDBJ whole genome shotgun (WGS) entry which is preliminary data.</text>
</comment>